<proteinExistence type="predicted"/>
<dbReference type="Pfam" id="PF23544">
    <property type="entry name" value="AtuA_ferredoxin"/>
    <property type="match status" value="1"/>
</dbReference>
<dbReference type="InterPro" id="IPR056362">
    <property type="entry name" value="AtuA-like_ferredoxin_dom"/>
</dbReference>
<dbReference type="PANTHER" id="PTHR47708">
    <property type="match status" value="1"/>
</dbReference>
<accession>A0A7W9S6G9</accession>
<reference evidence="2 3" key="1">
    <citation type="submission" date="2020-08" db="EMBL/GenBank/DDBJ databases">
        <title>Genomic Encyclopedia of Type Strains, Phase IV (KMG-IV): sequencing the most valuable type-strain genomes for metagenomic binning, comparative biology and taxonomic classification.</title>
        <authorList>
            <person name="Goeker M."/>
        </authorList>
    </citation>
    <scope>NUCLEOTIDE SEQUENCE [LARGE SCALE GENOMIC DNA]</scope>
    <source>
        <strain evidence="2 3">DSM 11099</strain>
    </source>
</reference>
<dbReference type="AlphaFoldDB" id="A0A7W9S6G9"/>
<name>A0A7W9S6G9_9HYPH</name>
<feature type="domain" description="AtuA-like ferredoxin-fold" evidence="1">
    <location>
        <begin position="1"/>
        <end position="99"/>
    </location>
</feature>
<dbReference type="RefSeq" id="WP_183833116.1">
    <property type="nucleotide sequence ID" value="NZ_JACHEU010000009.1"/>
</dbReference>
<gene>
    <name evidence="2" type="ORF">HNR59_004121</name>
</gene>
<evidence type="ECO:0000313" key="2">
    <source>
        <dbReference type="EMBL" id="MBB6014725.1"/>
    </source>
</evidence>
<evidence type="ECO:0000259" key="1">
    <source>
        <dbReference type="Pfam" id="PF23544"/>
    </source>
</evidence>
<comment type="caution">
    <text evidence="2">The sequence shown here is derived from an EMBL/GenBank/DDBJ whole genome shotgun (WGS) entry which is preliminary data.</text>
</comment>
<keyword evidence="3" id="KW-1185">Reference proteome</keyword>
<organism evidence="2 3">
    <name type="scientific">Aquamicrobium lusatiense</name>
    <dbReference type="NCBI Taxonomy" id="89772"/>
    <lineage>
        <taxon>Bacteria</taxon>
        <taxon>Pseudomonadati</taxon>
        <taxon>Pseudomonadota</taxon>
        <taxon>Alphaproteobacteria</taxon>
        <taxon>Hyphomicrobiales</taxon>
        <taxon>Phyllobacteriaceae</taxon>
        <taxon>Aquamicrobium</taxon>
    </lineage>
</organism>
<dbReference type="PANTHER" id="PTHR47708:SF2">
    <property type="entry name" value="SI:CH73-132F6.5"/>
    <property type="match status" value="1"/>
</dbReference>
<evidence type="ECO:0000313" key="3">
    <source>
        <dbReference type="Proteomes" id="UP000533306"/>
    </source>
</evidence>
<dbReference type="EMBL" id="JACHEU010000009">
    <property type="protein sequence ID" value="MBB6014725.1"/>
    <property type="molecule type" value="Genomic_DNA"/>
</dbReference>
<dbReference type="Proteomes" id="UP000533306">
    <property type="component" value="Unassembled WGS sequence"/>
</dbReference>
<sequence length="116" mass="12812">MQLRQIAHARSGDKGDISQISVIAFDEVAYKLISSQITTETIRELFGAVIHGKVERFELPHLGILNFVLYRALSTGVTRSLALDPHGKCFSSLLLEIPVKPYSVEDLDRKNSADSG</sequence>
<protein>
    <recommendedName>
        <fullName evidence="1">AtuA-like ferredoxin-fold domain-containing protein</fullName>
    </recommendedName>
</protein>